<protein>
    <submittedName>
        <fullName evidence="2">Uncharacterized protein</fullName>
    </submittedName>
</protein>
<feature type="compositionally biased region" description="Polar residues" evidence="1">
    <location>
        <begin position="100"/>
        <end position="112"/>
    </location>
</feature>
<proteinExistence type="predicted"/>
<name>A0AAN8ZYW3_HALRR</name>
<dbReference type="AlphaFoldDB" id="A0AAN8ZYW3"/>
<organism evidence="2 3">
    <name type="scientific">Halocaridina rubra</name>
    <name type="common">Hawaiian red shrimp</name>
    <dbReference type="NCBI Taxonomy" id="373956"/>
    <lineage>
        <taxon>Eukaryota</taxon>
        <taxon>Metazoa</taxon>
        <taxon>Ecdysozoa</taxon>
        <taxon>Arthropoda</taxon>
        <taxon>Crustacea</taxon>
        <taxon>Multicrustacea</taxon>
        <taxon>Malacostraca</taxon>
        <taxon>Eumalacostraca</taxon>
        <taxon>Eucarida</taxon>
        <taxon>Decapoda</taxon>
        <taxon>Pleocyemata</taxon>
        <taxon>Caridea</taxon>
        <taxon>Atyoidea</taxon>
        <taxon>Atyidae</taxon>
        <taxon>Halocaridina</taxon>
    </lineage>
</organism>
<feature type="non-terminal residue" evidence="2">
    <location>
        <position position="235"/>
    </location>
</feature>
<feature type="region of interest" description="Disordered" evidence="1">
    <location>
        <begin position="37"/>
        <end position="60"/>
    </location>
</feature>
<feature type="compositionally biased region" description="Low complexity" evidence="1">
    <location>
        <begin position="156"/>
        <end position="168"/>
    </location>
</feature>
<accession>A0AAN8ZYW3</accession>
<evidence type="ECO:0000313" key="3">
    <source>
        <dbReference type="Proteomes" id="UP001381693"/>
    </source>
</evidence>
<feature type="compositionally biased region" description="Polar residues" evidence="1">
    <location>
        <begin position="37"/>
        <end position="46"/>
    </location>
</feature>
<evidence type="ECO:0000256" key="1">
    <source>
        <dbReference type="SAM" id="MobiDB-lite"/>
    </source>
</evidence>
<evidence type="ECO:0000313" key="2">
    <source>
        <dbReference type="EMBL" id="KAK7068424.1"/>
    </source>
</evidence>
<feature type="region of interest" description="Disordered" evidence="1">
    <location>
        <begin position="90"/>
        <end position="117"/>
    </location>
</feature>
<feature type="region of interest" description="Disordered" evidence="1">
    <location>
        <begin position="136"/>
        <end position="235"/>
    </location>
</feature>
<comment type="caution">
    <text evidence="2">The sequence shown here is derived from an EMBL/GenBank/DDBJ whole genome shotgun (WGS) entry which is preliminary data.</text>
</comment>
<sequence>LAPGTHRCPCPCLTGVEMTLRVRGCRGAQPCPCGNDRNQASSQGLSPTVAVGSPPSSGHQGKADTFLSVAAAATATSYVNSSIPQQSLLAAPVCQPSRPKPSSLTRSHSTASGRVLPSSHLLDHLGCKGVSGPRVSILSPKGHETADVPRPAARLSSRSFSHGCHSSRQGAINRISTNSFTSKREREPWSLANMPKRPGRFSSRRNRSTNANAHATAGHSSLKHRSHTSNSHPDF</sequence>
<gene>
    <name evidence="2" type="ORF">SK128_013197</name>
</gene>
<dbReference type="EMBL" id="JAXCGZ010017257">
    <property type="protein sequence ID" value="KAK7068424.1"/>
    <property type="molecule type" value="Genomic_DNA"/>
</dbReference>
<feature type="compositionally biased region" description="Basic residues" evidence="1">
    <location>
        <begin position="197"/>
        <end position="207"/>
    </location>
</feature>
<reference evidence="2 3" key="1">
    <citation type="submission" date="2023-11" db="EMBL/GenBank/DDBJ databases">
        <title>Halocaridina rubra genome assembly.</title>
        <authorList>
            <person name="Smith C."/>
        </authorList>
    </citation>
    <scope>NUCLEOTIDE SEQUENCE [LARGE SCALE GENOMIC DNA]</scope>
    <source>
        <strain evidence="2">EP-1</strain>
        <tissue evidence="2">Whole</tissue>
    </source>
</reference>
<keyword evidence="3" id="KW-1185">Reference proteome</keyword>
<feature type="non-terminal residue" evidence="2">
    <location>
        <position position="1"/>
    </location>
</feature>
<dbReference type="Proteomes" id="UP001381693">
    <property type="component" value="Unassembled WGS sequence"/>
</dbReference>